<feature type="compositionally biased region" description="Pro residues" evidence="1">
    <location>
        <begin position="76"/>
        <end position="90"/>
    </location>
</feature>
<dbReference type="KEGG" id="crb:17897781"/>
<dbReference type="STRING" id="81985.R0IFT3"/>
<evidence type="ECO:0000313" key="4">
    <source>
        <dbReference type="Proteomes" id="UP000029121"/>
    </source>
</evidence>
<accession>R0IFT3</accession>
<dbReference type="AlphaFoldDB" id="R0IFT3"/>
<keyword evidence="2" id="KW-0472">Membrane</keyword>
<proteinExistence type="predicted"/>
<evidence type="ECO:0000313" key="3">
    <source>
        <dbReference type="EMBL" id="EOA37185.1"/>
    </source>
</evidence>
<organism evidence="3 4">
    <name type="scientific">Capsella rubella</name>
    <dbReference type="NCBI Taxonomy" id="81985"/>
    <lineage>
        <taxon>Eukaryota</taxon>
        <taxon>Viridiplantae</taxon>
        <taxon>Streptophyta</taxon>
        <taxon>Embryophyta</taxon>
        <taxon>Tracheophyta</taxon>
        <taxon>Spermatophyta</taxon>
        <taxon>Magnoliopsida</taxon>
        <taxon>eudicotyledons</taxon>
        <taxon>Gunneridae</taxon>
        <taxon>Pentapetalae</taxon>
        <taxon>rosids</taxon>
        <taxon>malvids</taxon>
        <taxon>Brassicales</taxon>
        <taxon>Brassicaceae</taxon>
        <taxon>Camelineae</taxon>
        <taxon>Capsella</taxon>
    </lineage>
</organism>
<evidence type="ECO:0000256" key="1">
    <source>
        <dbReference type="SAM" id="MobiDB-lite"/>
    </source>
</evidence>
<feature type="region of interest" description="Disordered" evidence="1">
    <location>
        <begin position="73"/>
        <end position="96"/>
    </location>
</feature>
<gene>
    <name evidence="3" type="ORF">CARUB_v10010581mg</name>
</gene>
<dbReference type="EMBL" id="KB870805">
    <property type="protein sequence ID" value="EOA37185.1"/>
    <property type="molecule type" value="Genomic_DNA"/>
</dbReference>
<feature type="transmembrane region" description="Helical" evidence="2">
    <location>
        <begin position="111"/>
        <end position="128"/>
    </location>
</feature>
<keyword evidence="2" id="KW-1133">Transmembrane helix</keyword>
<dbReference type="OrthoDB" id="1109102at2759"/>
<keyword evidence="2" id="KW-0812">Transmembrane</keyword>
<dbReference type="PANTHER" id="PTHR37706:SF2">
    <property type="entry name" value="TRANSMEMBRANE PROTEIN"/>
    <property type="match status" value="1"/>
</dbReference>
<evidence type="ECO:0008006" key="5">
    <source>
        <dbReference type="Google" id="ProtNLM"/>
    </source>
</evidence>
<keyword evidence="4" id="KW-1185">Reference proteome</keyword>
<name>R0IFT3_9BRAS</name>
<dbReference type="Proteomes" id="UP000029121">
    <property type="component" value="Unassembled WGS sequence"/>
</dbReference>
<sequence>KQNKTRSKKYLVKKMATAFSNTSGASSNLYLHRFRQNLSLPSQSCFSPSPLSRLHPQTLFFVTTPDRVRRVAVAPLGPPTPPSPDPPPPKNTNEPTSLVGVASMVQDRVKIFLAVLVWISLFFWASALQGRDRGNGKGKKGSRFK</sequence>
<protein>
    <recommendedName>
        <fullName evidence="5">Transmembrane protein</fullName>
    </recommendedName>
</protein>
<feature type="non-terminal residue" evidence="3">
    <location>
        <position position="1"/>
    </location>
</feature>
<evidence type="ECO:0000256" key="2">
    <source>
        <dbReference type="SAM" id="Phobius"/>
    </source>
</evidence>
<dbReference type="PANTHER" id="PTHR37706">
    <property type="entry name" value="TRANSMEMBRANE PROTEIN"/>
    <property type="match status" value="1"/>
</dbReference>
<reference evidence="4" key="1">
    <citation type="journal article" date="2013" name="Nat. Genet.">
        <title>The Capsella rubella genome and the genomic consequences of rapid mating system evolution.</title>
        <authorList>
            <person name="Slotte T."/>
            <person name="Hazzouri K.M."/>
            <person name="Agren J.A."/>
            <person name="Koenig D."/>
            <person name="Maumus F."/>
            <person name="Guo Y.L."/>
            <person name="Steige K."/>
            <person name="Platts A.E."/>
            <person name="Escobar J.S."/>
            <person name="Newman L.K."/>
            <person name="Wang W."/>
            <person name="Mandakova T."/>
            <person name="Vello E."/>
            <person name="Smith L.M."/>
            <person name="Henz S.R."/>
            <person name="Steffen J."/>
            <person name="Takuno S."/>
            <person name="Brandvain Y."/>
            <person name="Coop G."/>
            <person name="Andolfatto P."/>
            <person name="Hu T.T."/>
            <person name="Blanchette M."/>
            <person name="Clark R.M."/>
            <person name="Quesneville H."/>
            <person name="Nordborg M."/>
            <person name="Gaut B.S."/>
            <person name="Lysak M.A."/>
            <person name="Jenkins J."/>
            <person name="Grimwood J."/>
            <person name="Chapman J."/>
            <person name="Prochnik S."/>
            <person name="Shu S."/>
            <person name="Rokhsar D."/>
            <person name="Schmutz J."/>
            <person name="Weigel D."/>
            <person name="Wright S.I."/>
        </authorList>
    </citation>
    <scope>NUCLEOTIDE SEQUENCE [LARGE SCALE GENOMIC DNA]</scope>
    <source>
        <strain evidence="4">cv. Monte Gargano</strain>
    </source>
</reference>